<dbReference type="Proteomes" id="UP000002220">
    <property type="component" value="Chromosome"/>
</dbReference>
<sequence length="105" mass="11890">MIEDEVLEIVNSGADGVDGLTRLVDQFRESRDVEELLRLLLSDNDDLVNIGTLITSEISAERYNTVAFIRRLRELSHHALPSVQTYAFRSLFPFDNPTKQESPIG</sequence>
<dbReference type="KEGG" id="plm:Plim_1606"/>
<protein>
    <submittedName>
        <fullName evidence="1">Uncharacterized protein</fullName>
    </submittedName>
</protein>
<dbReference type="RefSeq" id="WP_013109870.1">
    <property type="nucleotide sequence ID" value="NC_014148.1"/>
</dbReference>
<evidence type="ECO:0000313" key="2">
    <source>
        <dbReference type="Proteomes" id="UP000002220"/>
    </source>
</evidence>
<reference evidence="1 2" key="1">
    <citation type="journal article" date="2010" name="Stand. Genomic Sci.">
        <title>Complete genome sequence of Planctomyces limnophilus type strain (Mu 290).</title>
        <authorList>
            <person name="Labutti K."/>
            <person name="Sikorski J."/>
            <person name="Schneider S."/>
            <person name="Nolan M."/>
            <person name="Lucas S."/>
            <person name="Glavina Del Rio T."/>
            <person name="Tice H."/>
            <person name="Cheng J.F."/>
            <person name="Goodwin L."/>
            <person name="Pitluck S."/>
            <person name="Liolios K."/>
            <person name="Ivanova N."/>
            <person name="Mavromatis K."/>
            <person name="Mikhailova N."/>
            <person name="Pati A."/>
            <person name="Chen A."/>
            <person name="Palaniappan K."/>
            <person name="Land M."/>
            <person name="Hauser L."/>
            <person name="Chang Y.J."/>
            <person name="Jeffries C.D."/>
            <person name="Tindall B.J."/>
            <person name="Rohde M."/>
            <person name="Goker M."/>
            <person name="Woyke T."/>
            <person name="Bristow J."/>
            <person name="Eisen J.A."/>
            <person name="Markowitz V."/>
            <person name="Hugenholtz P."/>
            <person name="Kyrpides N.C."/>
            <person name="Klenk H.P."/>
            <person name="Lapidus A."/>
        </authorList>
    </citation>
    <scope>NUCLEOTIDE SEQUENCE [LARGE SCALE GENOMIC DNA]</scope>
    <source>
        <strain evidence="2">ATCC 43296 / DSM 3776 / IFAM 1008 / 290</strain>
    </source>
</reference>
<dbReference type="HOGENOM" id="CLU_2234023_0_0_0"/>
<keyword evidence="2" id="KW-1185">Reference proteome</keyword>
<dbReference type="EMBL" id="CP001744">
    <property type="protein sequence ID" value="ADG67439.1"/>
    <property type="molecule type" value="Genomic_DNA"/>
</dbReference>
<dbReference type="AlphaFoldDB" id="D5SWT9"/>
<gene>
    <name evidence="1" type="ordered locus">Plim_1606</name>
</gene>
<dbReference type="OrthoDB" id="9983432at2"/>
<evidence type="ECO:0000313" key="1">
    <source>
        <dbReference type="EMBL" id="ADG67439.1"/>
    </source>
</evidence>
<organism evidence="1 2">
    <name type="scientific">Planctopirus limnophila (strain ATCC 43296 / DSM 3776 / IFAM 1008 / Mu 290)</name>
    <name type="common">Planctomyces limnophilus</name>
    <dbReference type="NCBI Taxonomy" id="521674"/>
    <lineage>
        <taxon>Bacteria</taxon>
        <taxon>Pseudomonadati</taxon>
        <taxon>Planctomycetota</taxon>
        <taxon>Planctomycetia</taxon>
        <taxon>Planctomycetales</taxon>
        <taxon>Planctomycetaceae</taxon>
        <taxon>Planctopirus</taxon>
    </lineage>
</organism>
<accession>D5SWT9</accession>
<proteinExistence type="predicted"/>
<name>D5SWT9_PLAL2</name>